<dbReference type="Gene3D" id="3.40.50.2020">
    <property type="match status" value="1"/>
</dbReference>
<proteinExistence type="inferred from homology"/>
<dbReference type="CDD" id="cd06223">
    <property type="entry name" value="PRTases_typeI"/>
    <property type="match status" value="1"/>
</dbReference>
<dbReference type="InterPro" id="IPR029057">
    <property type="entry name" value="PRTase-like"/>
</dbReference>
<keyword evidence="4" id="KW-1185">Reference proteome</keyword>
<feature type="domain" description="Phosphoribosyltransferase" evidence="2">
    <location>
        <begin position="129"/>
        <end position="204"/>
    </location>
</feature>
<dbReference type="PANTHER" id="PTHR47505">
    <property type="entry name" value="DNA UTILIZATION PROTEIN YHGH"/>
    <property type="match status" value="1"/>
</dbReference>
<dbReference type="AlphaFoldDB" id="A0A6L9ED64"/>
<dbReference type="InterPro" id="IPR051910">
    <property type="entry name" value="ComF/GntX_DNA_util-trans"/>
</dbReference>
<dbReference type="Proteomes" id="UP000475249">
    <property type="component" value="Unassembled WGS sequence"/>
</dbReference>
<comment type="similarity">
    <text evidence="1">Belongs to the ComF/GntX family.</text>
</comment>
<evidence type="ECO:0000256" key="1">
    <source>
        <dbReference type="ARBA" id="ARBA00008007"/>
    </source>
</evidence>
<dbReference type="InterPro" id="IPR000836">
    <property type="entry name" value="PRTase_dom"/>
</dbReference>
<dbReference type="EMBL" id="WXYO01000005">
    <property type="protein sequence ID" value="NAS12582.1"/>
    <property type="molecule type" value="Genomic_DNA"/>
</dbReference>
<dbReference type="Pfam" id="PF00156">
    <property type="entry name" value="Pribosyltran"/>
    <property type="match status" value="1"/>
</dbReference>
<organism evidence="3 4">
    <name type="scientific">Poritiphilus flavus</name>
    <dbReference type="NCBI Taxonomy" id="2697053"/>
    <lineage>
        <taxon>Bacteria</taxon>
        <taxon>Pseudomonadati</taxon>
        <taxon>Bacteroidota</taxon>
        <taxon>Flavobacteriia</taxon>
        <taxon>Flavobacteriales</taxon>
        <taxon>Flavobacteriaceae</taxon>
        <taxon>Poritiphilus</taxon>
    </lineage>
</organism>
<reference evidence="3 4" key="1">
    <citation type="submission" date="2020-01" db="EMBL/GenBank/DDBJ databases">
        <title>Bacteria diversity of Porities sp.</title>
        <authorList>
            <person name="Wang G."/>
        </authorList>
    </citation>
    <scope>NUCLEOTIDE SEQUENCE [LARGE SCALE GENOMIC DNA]</scope>
    <source>
        <strain evidence="3 4">R33</strain>
    </source>
</reference>
<name>A0A6L9ED64_9FLAO</name>
<accession>A0A6L9ED64</accession>
<comment type="caution">
    <text evidence="3">The sequence shown here is derived from an EMBL/GenBank/DDBJ whole genome shotgun (WGS) entry which is preliminary data.</text>
</comment>
<gene>
    <name evidence="3" type="ORF">GTQ38_11255</name>
</gene>
<sequence length="218" mass="24968">MVPHLCFGCNARLYRGEKTLCTLCRNQLPLTGYDFLEENSVDRIFYGRVKVAKAASMLFFHTHGITKNLIHYLKYRNQKLIGIFLGDWFGEQLKNQGQLKGIDMVIPVPLHPKKLRKRGYNQVALFAERLAFHLNAEYEENLLLKTANTKTQTQKSRWYRWQGKQELYQLTDPEILKDKSVLLVDDVITTGGTLEACGKALHKAPGLKLFIATMAVVP</sequence>
<protein>
    <submittedName>
        <fullName evidence="3">ComF family protein</fullName>
    </submittedName>
</protein>
<evidence type="ECO:0000259" key="2">
    <source>
        <dbReference type="Pfam" id="PF00156"/>
    </source>
</evidence>
<evidence type="ECO:0000313" key="4">
    <source>
        <dbReference type="Proteomes" id="UP000475249"/>
    </source>
</evidence>
<dbReference type="PANTHER" id="PTHR47505:SF1">
    <property type="entry name" value="DNA UTILIZATION PROTEIN YHGH"/>
    <property type="match status" value="1"/>
</dbReference>
<evidence type="ECO:0000313" key="3">
    <source>
        <dbReference type="EMBL" id="NAS12582.1"/>
    </source>
</evidence>
<dbReference type="SUPFAM" id="SSF53271">
    <property type="entry name" value="PRTase-like"/>
    <property type="match status" value="1"/>
</dbReference>